<feature type="compositionally biased region" description="Low complexity" evidence="1">
    <location>
        <begin position="25"/>
        <end position="54"/>
    </location>
</feature>
<feature type="chain" id="PRO_5046787585" description="DUF3558 domain-containing protein" evidence="2">
    <location>
        <begin position="20"/>
        <end position="206"/>
    </location>
</feature>
<feature type="signal peptide" evidence="2">
    <location>
        <begin position="1"/>
        <end position="19"/>
    </location>
</feature>
<comment type="caution">
    <text evidence="3">The sequence shown here is derived from an EMBL/GenBank/DDBJ whole genome shotgun (WGS) entry which is preliminary data.</text>
</comment>
<proteinExistence type="predicted"/>
<accession>A0ABU7V1Y4</accession>
<gene>
    <name evidence="3" type="ORF">V2V91_00645</name>
</gene>
<dbReference type="Proteomes" id="UP001351900">
    <property type="component" value="Unassembled WGS sequence"/>
</dbReference>
<name>A0ABU7V1Y4_9MICO</name>
<evidence type="ECO:0008006" key="5">
    <source>
        <dbReference type="Google" id="ProtNLM"/>
    </source>
</evidence>
<evidence type="ECO:0000256" key="2">
    <source>
        <dbReference type="SAM" id="SignalP"/>
    </source>
</evidence>
<dbReference type="PROSITE" id="PS51257">
    <property type="entry name" value="PROKAR_LIPOPROTEIN"/>
    <property type="match status" value="1"/>
</dbReference>
<reference evidence="3 4" key="1">
    <citation type="submission" date="2024-01" db="EMBL/GenBank/DDBJ databases">
        <title>the genome sequence of strain Microbacterium schleiferi NBRC 15075.</title>
        <authorList>
            <person name="Ding Y."/>
            <person name="Zhang G."/>
        </authorList>
    </citation>
    <scope>NUCLEOTIDE SEQUENCE [LARGE SCALE GENOMIC DNA]</scope>
    <source>
        <strain evidence="3 4">NBRC 15075</strain>
    </source>
</reference>
<evidence type="ECO:0000256" key="1">
    <source>
        <dbReference type="SAM" id="MobiDB-lite"/>
    </source>
</evidence>
<organism evidence="3 4">
    <name type="scientific">Microbacterium schleiferi</name>
    <dbReference type="NCBI Taxonomy" id="69362"/>
    <lineage>
        <taxon>Bacteria</taxon>
        <taxon>Bacillati</taxon>
        <taxon>Actinomycetota</taxon>
        <taxon>Actinomycetes</taxon>
        <taxon>Micrococcales</taxon>
        <taxon>Microbacteriaceae</taxon>
        <taxon>Microbacterium</taxon>
    </lineage>
</organism>
<dbReference type="RefSeq" id="WP_331790409.1">
    <property type="nucleotide sequence ID" value="NZ_BAAAUO010000003.1"/>
</dbReference>
<feature type="region of interest" description="Disordered" evidence="1">
    <location>
        <begin position="25"/>
        <end position="55"/>
    </location>
</feature>
<keyword evidence="2" id="KW-0732">Signal</keyword>
<dbReference type="EMBL" id="JAZHOV010000001">
    <property type="protein sequence ID" value="MEF2253640.1"/>
    <property type="molecule type" value="Genomic_DNA"/>
</dbReference>
<evidence type="ECO:0000313" key="4">
    <source>
        <dbReference type="Proteomes" id="UP001351900"/>
    </source>
</evidence>
<evidence type="ECO:0000313" key="3">
    <source>
        <dbReference type="EMBL" id="MEF2253640.1"/>
    </source>
</evidence>
<protein>
    <recommendedName>
        <fullName evidence="5">DUF3558 domain-containing protein</fullName>
    </recommendedName>
</protein>
<keyword evidence="4" id="KW-1185">Reference proteome</keyword>
<sequence length="206" mass="21087">MRSRSLAAVVLIAGALVLAGCDALPSDTPSPTASESSPGPTPSGSSTVAPSPTAEAGFTLPDSCDALYSPAMLEELNSTNPPLNDPGITIYATENVAALEILTSGVPTLRCSWGAAGSPGLVTNVSIVSSDQSSTLLDAFTSSGMACETLGAGTVCRIEQQTIDRNDNIVTIGEAHYLQGDGWVATHWVGFSPDGYTEDIVATLWP</sequence>